<keyword evidence="1" id="KW-1133">Transmembrane helix</keyword>
<protein>
    <recommendedName>
        <fullName evidence="4">DUF5671 domain-containing protein</fullName>
    </recommendedName>
</protein>
<evidence type="ECO:0008006" key="4">
    <source>
        <dbReference type="Google" id="ProtNLM"/>
    </source>
</evidence>
<proteinExistence type="predicted"/>
<sequence length="68" mass="7421">MQKIATRIFIYSSIAFGVIGIILIIIEGPDADNSVLYQTTHKLLFTTVCIILPSFALSVAGKYLSDKS</sequence>
<dbReference type="EMBL" id="MHUW01000002">
    <property type="protein sequence ID" value="OHA84313.1"/>
    <property type="molecule type" value="Genomic_DNA"/>
</dbReference>
<dbReference type="STRING" id="1802727.A2937_02135"/>
<evidence type="ECO:0000313" key="2">
    <source>
        <dbReference type="EMBL" id="OHA84313.1"/>
    </source>
</evidence>
<comment type="caution">
    <text evidence="2">The sequence shown here is derived from an EMBL/GenBank/DDBJ whole genome shotgun (WGS) entry which is preliminary data.</text>
</comment>
<dbReference type="AlphaFoldDB" id="A0A1G2SGX6"/>
<organism evidence="2 3">
    <name type="scientific">Candidatus Yonathbacteria bacterium RIFCSPLOWO2_01_FULL_47_33b</name>
    <dbReference type="NCBI Taxonomy" id="1802727"/>
    <lineage>
        <taxon>Bacteria</taxon>
        <taxon>Candidatus Yonathiibacteriota</taxon>
    </lineage>
</organism>
<gene>
    <name evidence="2" type="ORF">A2937_02135</name>
</gene>
<evidence type="ECO:0000313" key="3">
    <source>
        <dbReference type="Proteomes" id="UP000177987"/>
    </source>
</evidence>
<keyword evidence="1" id="KW-0472">Membrane</keyword>
<reference evidence="2 3" key="1">
    <citation type="journal article" date="2016" name="Nat. Commun.">
        <title>Thousands of microbial genomes shed light on interconnected biogeochemical processes in an aquifer system.</title>
        <authorList>
            <person name="Anantharaman K."/>
            <person name="Brown C.T."/>
            <person name="Hug L.A."/>
            <person name="Sharon I."/>
            <person name="Castelle C.J."/>
            <person name="Probst A.J."/>
            <person name="Thomas B.C."/>
            <person name="Singh A."/>
            <person name="Wilkins M.J."/>
            <person name="Karaoz U."/>
            <person name="Brodie E.L."/>
            <person name="Williams K.H."/>
            <person name="Hubbard S.S."/>
            <person name="Banfield J.F."/>
        </authorList>
    </citation>
    <scope>NUCLEOTIDE SEQUENCE [LARGE SCALE GENOMIC DNA]</scope>
</reference>
<feature type="transmembrane region" description="Helical" evidence="1">
    <location>
        <begin position="9"/>
        <end position="28"/>
    </location>
</feature>
<feature type="transmembrane region" description="Helical" evidence="1">
    <location>
        <begin position="43"/>
        <end position="64"/>
    </location>
</feature>
<evidence type="ECO:0000256" key="1">
    <source>
        <dbReference type="SAM" id="Phobius"/>
    </source>
</evidence>
<name>A0A1G2SGX6_9BACT</name>
<dbReference type="Proteomes" id="UP000177987">
    <property type="component" value="Unassembled WGS sequence"/>
</dbReference>
<keyword evidence="1" id="KW-0812">Transmembrane</keyword>
<accession>A0A1G2SGX6</accession>